<name>A0AAW6C4A4_FLAPL</name>
<protein>
    <submittedName>
        <fullName evidence="2">DUF4065 domain-containing protein</fullName>
    </submittedName>
</protein>
<accession>A0AAW6C4A4</accession>
<dbReference type="InterPro" id="IPR025272">
    <property type="entry name" value="SocA_Panacea"/>
</dbReference>
<dbReference type="Proteomes" id="UP001211006">
    <property type="component" value="Unassembled WGS sequence"/>
</dbReference>
<comment type="caution">
    <text evidence="2">The sequence shown here is derived from an EMBL/GenBank/DDBJ whole genome shotgun (WGS) entry which is preliminary data.</text>
</comment>
<sequence>MEKILNAAQYLFEEYKKLAGETIDQMKLHKLLYFAQRESFAITGKPLFSEELEGWKYGPVSPKVRAYFTEDGIAAPTEEPSLEGAYILKNILLEYGPIASWKLSQMSHKEQSWINARSGLGPEEVGNVPLSLEDIQRDAEKVRPYDHMWDMYYDEFEDLEAEEGG</sequence>
<evidence type="ECO:0000313" key="3">
    <source>
        <dbReference type="Proteomes" id="UP001211006"/>
    </source>
</evidence>
<proteinExistence type="predicted"/>
<evidence type="ECO:0000259" key="1">
    <source>
        <dbReference type="Pfam" id="PF13274"/>
    </source>
</evidence>
<dbReference type="Pfam" id="PF13274">
    <property type="entry name" value="SocA_Panacea"/>
    <property type="match status" value="1"/>
</dbReference>
<reference evidence="2" key="1">
    <citation type="submission" date="2023-01" db="EMBL/GenBank/DDBJ databases">
        <title>Human gut microbiome strain richness.</title>
        <authorList>
            <person name="Chen-Liaw A."/>
        </authorList>
    </citation>
    <scope>NUCLEOTIDE SEQUENCE</scope>
    <source>
        <strain evidence="2">2225st1_A6_2225SCRN_200828</strain>
    </source>
</reference>
<dbReference type="RefSeq" id="WP_024724012.1">
    <property type="nucleotide sequence ID" value="NZ_BAABZG010000001.1"/>
</dbReference>
<organism evidence="2 3">
    <name type="scientific">Flavonifractor plautii</name>
    <name type="common">Fusobacterium plautii</name>
    <dbReference type="NCBI Taxonomy" id="292800"/>
    <lineage>
        <taxon>Bacteria</taxon>
        <taxon>Bacillati</taxon>
        <taxon>Bacillota</taxon>
        <taxon>Clostridia</taxon>
        <taxon>Eubacteriales</taxon>
        <taxon>Oscillospiraceae</taxon>
        <taxon>Flavonifractor</taxon>
    </lineage>
</organism>
<gene>
    <name evidence="2" type="ORF">PND83_06690</name>
</gene>
<dbReference type="AlphaFoldDB" id="A0AAW6C4A4"/>
<dbReference type="EMBL" id="JAQLWO010000005">
    <property type="protein sequence ID" value="MDB7905658.1"/>
    <property type="molecule type" value="Genomic_DNA"/>
</dbReference>
<evidence type="ECO:0000313" key="2">
    <source>
        <dbReference type="EMBL" id="MDB7905658.1"/>
    </source>
</evidence>
<feature type="domain" description="Antitoxin SocA-like Panacea" evidence="1">
    <location>
        <begin position="28"/>
        <end position="113"/>
    </location>
</feature>